<dbReference type="eggNOG" id="ENOG5031GSZ">
    <property type="taxonomic scope" value="Bacteria"/>
</dbReference>
<feature type="domain" description="DUF5629" evidence="1">
    <location>
        <begin position="43"/>
        <end position="94"/>
    </location>
</feature>
<dbReference type="EMBL" id="BATI01000027">
    <property type="protein sequence ID" value="GAD63633.1"/>
    <property type="molecule type" value="Genomic_DNA"/>
</dbReference>
<dbReference type="RefSeq" id="WP_021701718.1">
    <property type="nucleotide sequence ID" value="NZ_BATI01000027.1"/>
</dbReference>
<keyword evidence="3" id="KW-1185">Reference proteome</keyword>
<evidence type="ECO:0000259" key="1">
    <source>
        <dbReference type="Pfam" id="PF18629"/>
    </source>
</evidence>
<dbReference type="AlphaFoldDB" id="U3B9X1"/>
<organism evidence="2 3">
    <name type="scientific">Aquipseudomonas alcaligenes (strain ATCC 14909 / DSM 50342 / CCUG 1425 / JCM 20561 / NBRC 14159 / NCIMB 9945 / NCTC 10367 / 1577)</name>
    <name type="common">Pseudomonas alcaligenes</name>
    <dbReference type="NCBI Taxonomy" id="1215092"/>
    <lineage>
        <taxon>Bacteria</taxon>
        <taxon>Pseudomonadati</taxon>
        <taxon>Pseudomonadota</taxon>
        <taxon>Gammaproteobacteria</taxon>
        <taxon>Pseudomonadales</taxon>
        <taxon>Pseudomonadaceae</taxon>
        <taxon>Aquipseudomonas</taxon>
    </lineage>
</organism>
<comment type="caution">
    <text evidence="2">The sequence shown here is derived from an EMBL/GenBank/DDBJ whole genome shotgun (WGS) entry which is preliminary data.</text>
</comment>
<accession>U3B9X1</accession>
<evidence type="ECO:0000313" key="2">
    <source>
        <dbReference type="EMBL" id="GAD63633.1"/>
    </source>
</evidence>
<sequence length="110" mass="12092">MLVFADPESEMTETTSLLHELEQADMLLIDGLHAWQFELDEQGQLSVECMDGRTRRLWRFSAAAVAAARPGAAPDAWHIEDAEGAHELICLGAISADNDDDDEPDEAEPV</sequence>
<reference evidence="2" key="1">
    <citation type="submission" date="2024-09" db="EMBL/GenBank/DDBJ databases">
        <title>Whole genome shotgun sequence of Pseudomonas alcaligenes NBRC 14159.</title>
        <authorList>
            <person name="Yoshida I."/>
            <person name="Hosoyama A."/>
            <person name="Tsuchikane K."/>
            <person name="Noguchi M."/>
            <person name="Hirakata S."/>
            <person name="Ando Y."/>
            <person name="Ohji S."/>
            <person name="Yamazoe A."/>
            <person name="Yamazaki S."/>
            <person name="Fujita N."/>
        </authorList>
    </citation>
    <scope>NUCLEOTIDE SEQUENCE</scope>
    <source>
        <strain evidence="2">NBRC 14159</strain>
    </source>
</reference>
<dbReference type="InterPro" id="IPR041081">
    <property type="entry name" value="DUF5629"/>
</dbReference>
<dbReference type="Pfam" id="PF18629">
    <property type="entry name" value="DUF5629"/>
    <property type="match status" value="2"/>
</dbReference>
<proteinExistence type="predicted"/>
<feature type="domain" description="DUF5629" evidence="1">
    <location>
        <begin position="17"/>
        <end position="42"/>
    </location>
</feature>
<protein>
    <recommendedName>
        <fullName evidence="1">DUF5629 domain-containing protein</fullName>
    </recommendedName>
</protein>
<dbReference type="Proteomes" id="UP000016560">
    <property type="component" value="Unassembled WGS sequence"/>
</dbReference>
<dbReference type="STRING" id="43263.A0T30_09265"/>
<name>U3B9X1_AQUA1</name>
<gene>
    <name evidence="2" type="ORF">PA6_027_00740</name>
</gene>
<dbReference type="Gene3D" id="2.30.29.190">
    <property type="match status" value="1"/>
</dbReference>
<evidence type="ECO:0000313" key="3">
    <source>
        <dbReference type="Proteomes" id="UP000016560"/>
    </source>
</evidence>